<dbReference type="RefSeq" id="WP_249236699.1">
    <property type="nucleotide sequence ID" value="NZ_CP094473.1"/>
</dbReference>
<evidence type="ECO:0000313" key="2">
    <source>
        <dbReference type="EMBL" id="MEJ5196384.1"/>
    </source>
</evidence>
<dbReference type="EMBL" id="JAWHPR010000003">
    <property type="protein sequence ID" value="MDU8688423.1"/>
    <property type="molecule type" value="Genomic_DNA"/>
</dbReference>
<protein>
    <submittedName>
        <fullName evidence="1 2">Transposase family protein</fullName>
    </submittedName>
</protein>
<evidence type="ECO:0000313" key="1">
    <source>
        <dbReference type="EMBL" id="MDU8688423.1"/>
    </source>
</evidence>
<dbReference type="EMBL" id="JBBFGL010000008">
    <property type="protein sequence ID" value="MEJ5196384.1"/>
    <property type="molecule type" value="Genomic_DNA"/>
</dbReference>
<dbReference type="Proteomes" id="UP001373196">
    <property type="component" value="Unassembled WGS sequence"/>
</dbReference>
<reference evidence="2" key="2">
    <citation type="submission" date="2024-03" db="EMBL/GenBank/DDBJ databases">
        <authorList>
            <person name="Plomp N."/>
            <person name="Harmsen H.J."/>
        </authorList>
    </citation>
    <scope>NUCLEOTIDE SEQUENCE</scope>
    <source>
        <strain evidence="2">HTF-128</strain>
    </source>
</reference>
<keyword evidence="3" id="KW-1185">Reference proteome</keyword>
<dbReference type="AlphaFoldDB" id="A0AB35Y566"/>
<sequence length="113" mass="13476">MRKVTAQRLAEFTERDYVLTFGVGKREFDRMLAALEDAYRREHKRKPRFTKITMLDKLVLTLIYRHEYRSMDSIAAEYEVSRDTIEVNVHWVEQTLLNADLIQKSVTCVYKTN</sequence>
<organism evidence="2 4">
    <name type="scientific">Faecalibacterium wellingii</name>
    <dbReference type="NCBI Taxonomy" id="2929491"/>
    <lineage>
        <taxon>Bacteria</taxon>
        <taxon>Bacillati</taxon>
        <taxon>Bacillota</taxon>
        <taxon>Clostridia</taxon>
        <taxon>Eubacteriales</taxon>
        <taxon>Oscillospiraceae</taxon>
        <taxon>Faecalibacterium</taxon>
    </lineage>
</organism>
<dbReference type="Proteomes" id="UP001263246">
    <property type="component" value="Unassembled WGS sequence"/>
</dbReference>
<accession>A0AB35Y566</accession>
<reference evidence="1 3" key="1">
    <citation type="submission" date="2023-10" db="EMBL/GenBank/DDBJ databases">
        <title>Host Genetic Regulation of Human Gut Microbial Structural Variation.</title>
        <authorList>
            <person name="Harmsen H.J.M."/>
        </authorList>
    </citation>
    <scope>NUCLEOTIDE SEQUENCE [LARGE SCALE GENOMIC DNA]</scope>
    <source>
        <strain evidence="1 3">HTF-F</strain>
    </source>
</reference>
<evidence type="ECO:0000313" key="4">
    <source>
        <dbReference type="Proteomes" id="UP001373196"/>
    </source>
</evidence>
<gene>
    <name evidence="1" type="ORF">RX402_06615</name>
    <name evidence="2" type="ORF">WF834_09445</name>
</gene>
<name>A0AB35Y566_9FIRM</name>
<evidence type="ECO:0000313" key="3">
    <source>
        <dbReference type="Proteomes" id="UP001263246"/>
    </source>
</evidence>
<proteinExistence type="predicted"/>
<comment type="caution">
    <text evidence="2">The sequence shown here is derived from an EMBL/GenBank/DDBJ whole genome shotgun (WGS) entry which is preliminary data.</text>
</comment>